<organism evidence="1 2">
    <name type="scientific">Pedobacter nyackensis</name>
    <dbReference type="NCBI Taxonomy" id="475255"/>
    <lineage>
        <taxon>Bacteria</taxon>
        <taxon>Pseudomonadati</taxon>
        <taxon>Bacteroidota</taxon>
        <taxon>Sphingobacteriia</taxon>
        <taxon>Sphingobacteriales</taxon>
        <taxon>Sphingobacteriaceae</taxon>
        <taxon>Pedobacter</taxon>
    </lineage>
</organism>
<sequence>MITEVKTIGGYIELQLPQGNEHYPALIKLNTGRNALEYLLRIKKYTLVHLPYFTCEVLLEPLCRLNIPYRFYHIDSMLNPILDFEPGPTECLVYTNYFGLMQETVKKLSGQLNNLIIDNAQAFFSPPLEGIDTFYSCRKFFGVPDGAYLQANSNTRLSLDHDISIGRFSHLIKSIDLNIESAYPDYIRNNVCLVDNSIKKMSLLTQKILSGIDYEDCEKIRNANFKHLHKALSEKNELTIEVTDLKAPMVYPLLINNPELKQKLIDRKVFVATYWPNVLDWTTEDMLEHYLCKNIIPLPIDHRYHISDMDYMIDILKQLL</sequence>
<dbReference type="EMBL" id="FWYB01000006">
    <property type="protein sequence ID" value="SMC95210.1"/>
    <property type="molecule type" value="Genomic_DNA"/>
</dbReference>
<evidence type="ECO:0008006" key="3">
    <source>
        <dbReference type="Google" id="ProtNLM"/>
    </source>
</evidence>
<evidence type="ECO:0000313" key="1">
    <source>
        <dbReference type="EMBL" id="SMC95210.1"/>
    </source>
</evidence>
<dbReference type="Proteomes" id="UP000192678">
    <property type="component" value="Unassembled WGS sequence"/>
</dbReference>
<dbReference type="InterPro" id="IPR015424">
    <property type="entry name" value="PyrdxlP-dep_Trfase"/>
</dbReference>
<reference evidence="1 2" key="1">
    <citation type="submission" date="2017-04" db="EMBL/GenBank/DDBJ databases">
        <authorList>
            <person name="Afonso C.L."/>
            <person name="Miller P.J."/>
            <person name="Scott M.A."/>
            <person name="Spackman E."/>
            <person name="Goraichik I."/>
            <person name="Dimitrov K.M."/>
            <person name="Suarez D.L."/>
            <person name="Swayne D.E."/>
        </authorList>
    </citation>
    <scope>NUCLEOTIDE SEQUENCE [LARGE SCALE GENOMIC DNA]</scope>
    <source>
        <strain evidence="1 2">DSM 19625</strain>
    </source>
</reference>
<dbReference type="RefSeq" id="WP_084289800.1">
    <property type="nucleotide sequence ID" value="NZ_FWYB01000006.1"/>
</dbReference>
<protein>
    <recommendedName>
        <fullName evidence="3">dTDP-4-amino-4,6-dideoxygalactose transaminase</fullName>
    </recommendedName>
</protein>
<name>A0A1W2DCM3_9SPHI</name>
<accession>A0A1W2DCM3</accession>
<dbReference type="SUPFAM" id="SSF53383">
    <property type="entry name" value="PLP-dependent transferases"/>
    <property type="match status" value="1"/>
</dbReference>
<dbReference type="STRING" id="475255.SAMN04488101_106200"/>
<proteinExistence type="predicted"/>
<keyword evidence="2" id="KW-1185">Reference proteome</keyword>
<evidence type="ECO:0000313" key="2">
    <source>
        <dbReference type="Proteomes" id="UP000192678"/>
    </source>
</evidence>
<dbReference type="AlphaFoldDB" id="A0A1W2DCM3"/>
<dbReference type="OrthoDB" id="8955051at2"/>
<gene>
    <name evidence="1" type="ORF">SAMN04488101_106200</name>
</gene>